<feature type="chain" id="PRO_5047305934" description="DUF4468 domain-containing protein" evidence="3">
    <location>
        <begin position="23"/>
        <end position="182"/>
    </location>
</feature>
<evidence type="ECO:0000256" key="1">
    <source>
        <dbReference type="SAM" id="Coils"/>
    </source>
</evidence>
<evidence type="ECO:0008006" key="6">
    <source>
        <dbReference type="Google" id="ProtNLM"/>
    </source>
</evidence>
<dbReference type="RefSeq" id="WP_379667411.1">
    <property type="nucleotide sequence ID" value="NZ_JBHULH010000012.1"/>
</dbReference>
<organism evidence="4 5">
    <name type="scientific">Pseudotenacibaculum haliotis</name>
    <dbReference type="NCBI Taxonomy" id="1862138"/>
    <lineage>
        <taxon>Bacteria</taxon>
        <taxon>Pseudomonadati</taxon>
        <taxon>Bacteroidota</taxon>
        <taxon>Flavobacteriia</taxon>
        <taxon>Flavobacteriales</taxon>
        <taxon>Flavobacteriaceae</taxon>
        <taxon>Pseudotenacibaculum</taxon>
    </lineage>
</organism>
<sequence>MKSIKIVTLFVLALCIHLSTFGQTTPTPPTPPETNSNSSYSYRSTGSKSSHSISISNDNDTYKLRARYNKKLTSKIRTFLMKKLTNKNYYKVGTSSHWKIEKNDESVFYCKLAKNSLKIYMDKESFSGSFQKEIIAMGKELRYLISGRNAVEENKRELERAERELKRAQKALKEAQDRLNDH</sequence>
<evidence type="ECO:0000313" key="5">
    <source>
        <dbReference type="Proteomes" id="UP001597508"/>
    </source>
</evidence>
<dbReference type="Proteomes" id="UP001597508">
    <property type="component" value="Unassembled WGS sequence"/>
</dbReference>
<dbReference type="EMBL" id="JBHULH010000012">
    <property type="protein sequence ID" value="MFD2568704.1"/>
    <property type="molecule type" value="Genomic_DNA"/>
</dbReference>
<evidence type="ECO:0000256" key="2">
    <source>
        <dbReference type="SAM" id="MobiDB-lite"/>
    </source>
</evidence>
<keyword evidence="3" id="KW-0732">Signal</keyword>
<comment type="caution">
    <text evidence="4">The sequence shown here is derived from an EMBL/GenBank/DDBJ whole genome shotgun (WGS) entry which is preliminary data.</text>
</comment>
<feature type="signal peptide" evidence="3">
    <location>
        <begin position="1"/>
        <end position="22"/>
    </location>
</feature>
<keyword evidence="1" id="KW-0175">Coiled coil</keyword>
<evidence type="ECO:0000313" key="4">
    <source>
        <dbReference type="EMBL" id="MFD2568704.1"/>
    </source>
</evidence>
<feature type="compositionally biased region" description="Low complexity" evidence="2">
    <location>
        <begin position="33"/>
        <end position="54"/>
    </location>
</feature>
<protein>
    <recommendedName>
        <fullName evidence="6">DUF4468 domain-containing protein</fullName>
    </recommendedName>
</protein>
<reference evidence="5" key="1">
    <citation type="journal article" date="2019" name="Int. J. Syst. Evol. Microbiol.">
        <title>The Global Catalogue of Microorganisms (GCM) 10K type strain sequencing project: providing services to taxonomists for standard genome sequencing and annotation.</title>
        <authorList>
            <consortium name="The Broad Institute Genomics Platform"/>
            <consortium name="The Broad Institute Genome Sequencing Center for Infectious Disease"/>
            <person name="Wu L."/>
            <person name="Ma J."/>
        </authorList>
    </citation>
    <scope>NUCLEOTIDE SEQUENCE [LARGE SCALE GENOMIC DNA]</scope>
    <source>
        <strain evidence="5">KCTC 52127</strain>
    </source>
</reference>
<name>A0ABW5LVT7_9FLAO</name>
<feature type="region of interest" description="Disordered" evidence="2">
    <location>
        <begin position="24"/>
        <end position="54"/>
    </location>
</feature>
<accession>A0ABW5LVT7</accession>
<feature type="coiled-coil region" evidence="1">
    <location>
        <begin position="144"/>
        <end position="178"/>
    </location>
</feature>
<evidence type="ECO:0000256" key="3">
    <source>
        <dbReference type="SAM" id="SignalP"/>
    </source>
</evidence>
<proteinExistence type="predicted"/>
<gene>
    <name evidence="4" type="ORF">ACFSRZ_15115</name>
</gene>
<keyword evidence="5" id="KW-1185">Reference proteome</keyword>